<protein>
    <submittedName>
        <fullName evidence="2">Uncharacterized protein LOC111022121</fullName>
    </submittedName>
</protein>
<gene>
    <name evidence="2" type="primary">LOC111022121</name>
</gene>
<evidence type="ECO:0000313" key="1">
    <source>
        <dbReference type="Proteomes" id="UP000504603"/>
    </source>
</evidence>
<name>A0A6J1DQB2_MOMCH</name>
<reference evidence="2" key="1">
    <citation type="submission" date="2025-08" db="UniProtKB">
        <authorList>
            <consortium name="RefSeq"/>
        </authorList>
    </citation>
    <scope>IDENTIFICATION</scope>
    <source>
        <strain evidence="2">OHB3-1</strain>
    </source>
</reference>
<dbReference type="GeneID" id="111022121"/>
<proteinExistence type="predicted"/>
<accession>A0A6J1DQB2</accession>
<evidence type="ECO:0000313" key="2">
    <source>
        <dbReference type="RefSeq" id="XP_022154976.1"/>
    </source>
</evidence>
<organism evidence="1 2">
    <name type="scientific">Momordica charantia</name>
    <name type="common">Bitter gourd</name>
    <name type="synonym">Balsam pear</name>
    <dbReference type="NCBI Taxonomy" id="3673"/>
    <lineage>
        <taxon>Eukaryota</taxon>
        <taxon>Viridiplantae</taxon>
        <taxon>Streptophyta</taxon>
        <taxon>Embryophyta</taxon>
        <taxon>Tracheophyta</taxon>
        <taxon>Spermatophyta</taxon>
        <taxon>Magnoliopsida</taxon>
        <taxon>eudicotyledons</taxon>
        <taxon>Gunneridae</taxon>
        <taxon>Pentapetalae</taxon>
        <taxon>rosids</taxon>
        <taxon>fabids</taxon>
        <taxon>Cucurbitales</taxon>
        <taxon>Cucurbitaceae</taxon>
        <taxon>Momordiceae</taxon>
        <taxon>Momordica</taxon>
    </lineage>
</organism>
<dbReference type="AlphaFoldDB" id="A0A6J1DQB2"/>
<dbReference type="Proteomes" id="UP000504603">
    <property type="component" value="Unplaced"/>
</dbReference>
<keyword evidence="1" id="KW-1185">Reference proteome</keyword>
<dbReference type="KEGG" id="mcha:111022121"/>
<dbReference type="RefSeq" id="XP_022154976.1">
    <property type="nucleotide sequence ID" value="XM_022299284.1"/>
</dbReference>
<sequence length="117" mass="13945">MKDELLKAHFEVEILKAEVESQAELLKKEEDRRKAQLRAAHAITRGLEKEKFQLLKRRTTCSRRLKRRIRSWSMRLPSWRRRRSASAMESYWRNRLGNILTSMDLPKTFLTRASSSS</sequence>